<dbReference type="STRING" id="237069.SAMN05216498_0710"/>
<dbReference type="SMART" id="SM00382">
    <property type="entry name" value="AAA"/>
    <property type="match status" value="1"/>
</dbReference>
<sequence>MKPVIDVSNLYKTIDDFELGPFNLSIEPGLVTAIVGNNGAGKSTLLKMLMNLVKPNQGDIRLLERNISEDESWKQHVAYLPQRLLGYDPFNGHQLKEIISNLYPNWDESRFNKMVDMFNVNLSKKYGKMSQGMQQKLALALMLPRNPDIMILDEPTSHMDIPSKYLLMDILVEWMEEGHRTLILASHQTEEIRKLADTIAIIRDGDIIGHYEKDELSRYFTQYWLADSLPHKTLPGEVKRKGERIVITNQERELEAYLKRHQLKWSQKEHIDLNDAISLMLI</sequence>
<proteinExistence type="predicted"/>
<dbReference type="EMBL" id="FNIG01000001">
    <property type="protein sequence ID" value="SDM82768.1"/>
    <property type="molecule type" value="Genomic_DNA"/>
</dbReference>
<keyword evidence="3 5" id="KW-0067">ATP-binding</keyword>
<evidence type="ECO:0000313" key="6">
    <source>
        <dbReference type="Proteomes" id="UP000199334"/>
    </source>
</evidence>
<dbReference type="InterPro" id="IPR003439">
    <property type="entry name" value="ABC_transporter-like_ATP-bd"/>
</dbReference>
<evidence type="ECO:0000313" key="5">
    <source>
        <dbReference type="EMBL" id="SDM82768.1"/>
    </source>
</evidence>
<keyword evidence="2" id="KW-0547">Nucleotide-binding</keyword>
<evidence type="ECO:0000256" key="3">
    <source>
        <dbReference type="ARBA" id="ARBA00022840"/>
    </source>
</evidence>
<dbReference type="PROSITE" id="PS00211">
    <property type="entry name" value="ABC_TRANSPORTER_1"/>
    <property type="match status" value="1"/>
</dbReference>
<dbReference type="GO" id="GO:0016887">
    <property type="term" value="F:ATP hydrolysis activity"/>
    <property type="evidence" value="ECO:0007669"/>
    <property type="project" value="InterPro"/>
</dbReference>
<keyword evidence="6" id="KW-1185">Reference proteome</keyword>
<dbReference type="SUPFAM" id="SSF52540">
    <property type="entry name" value="P-loop containing nucleoside triphosphate hydrolases"/>
    <property type="match status" value="1"/>
</dbReference>
<dbReference type="Proteomes" id="UP000199334">
    <property type="component" value="Unassembled WGS sequence"/>
</dbReference>
<dbReference type="InterPro" id="IPR051782">
    <property type="entry name" value="ABC_Transporter_VariousFunc"/>
</dbReference>
<evidence type="ECO:0000256" key="2">
    <source>
        <dbReference type="ARBA" id="ARBA00022741"/>
    </source>
</evidence>
<dbReference type="PROSITE" id="PS50893">
    <property type="entry name" value="ABC_TRANSPORTER_2"/>
    <property type="match status" value="1"/>
</dbReference>
<dbReference type="AlphaFoldDB" id="A0A1G9WE49"/>
<dbReference type="InterPro" id="IPR003593">
    <property type="entry name" value="AAA+_ATPase"/>
</dbReference>
<gene>
    <name evidence="5" type="ORF">SAMN05216498_0710</name>
</gene>
<name>A0A1G9WE49_9BACI</name>
<dbReference type="Pfam" id="PF00005">
    <property type="entry name" value="ABC_tran"/>
    <property type="match status" value="1"/>
</dbReference>
<dbReference type="InterPro" id="IPR027417">
    <property type="entry name" value="P-loop_NTPase"/>
</dbReference>
<keyword evidence="1" id="KW-0813">Transport</keyword>
<accession>A0A1G9WE49</accession>
<dbReference type="CDD" id="cd03230">
    <property type="entry name" value="ABC_DR_subfamily_A"/>
    <property type="match status" value="1"/>
</dbReference>
<dbReference type="Gene3D" id="3.40.50.300">
    <property type="entry name" value="P-loop containing nucleotide triphosphate hydrolases"/>
    <property type="match status" value="1"/>
</dbReference>
<dbReference type="OrthoDB" id="9804819at2"/>
<dbReference type="GO" id="GO:0005524">
    <property type="term" value="F:ATP binding"/>
    <property type="evidence" value="ECO:0007669"/>
    <property type="project" value="UniProtKB-KW"/>
</dbReference>
<dbReference type="InterPro" id="IPR017871">
    <property type="entry name" value="ABC_transporter-like_CS"/>
</dbReference>
<evidence type="ECO:0000259" key="4">
    <source>
        <dbReference type="PROSITE" id="PS50893"/>
    </source>
</evidence>
<evidence type="ECO:0000256" key="1">
    <source>
        <dbReference type="ARBA" id="ARBA00022448"/>
    </source>
</evidence>
<organism evidence="5 6">
    <name type="scientific">Tenuibacillus multivorans</name>
    <dbReference type="NCBI Taxonomy" id="237069"/>
    <lineage>
        <taxon>Bacteria</taxon>
        <taxon>Bacillati</taxon>
        <taxon>Bacillota</taxon>
        <taxon>Bacilli</taxon>
        <taxon>Bacillales</taxon>
        <taxon>Bacillaceae</taxon>
        <taxon>Tenuibacillus</taxon>
    </lineage>
</organism>
<dbReference type="PANTHER" id="PTHR42939">
    <property type="entry name" value="ABC TRANSPORTER ATP-BINDING PROTEIN ALBC-RELATED"/>
    <property type="match status" value="1"/>
</dbReference>
<reference evidence="5 6" key="1">
    <citation type="submission" date="2016-10" db="EMBL/GenBank/DDBJ databases">
        <authorList>
            <person name="de Groot N.N."/>
        </authorList>
    </citation>
    <scope>NUCLEOTIDE SEQUENCE [LARGE SCALE GENOMIC DNA]</scope>
    <source>
        <strain evidence="5 6">CGMCC 1.3442</strain>
    </source>
</reference>
<protein>
    <submittedName>
        <fullName evidence="5">ABC-2 type transport system ATP-binding protein</fullName>
    </submittedName>
</protein>
<dbReference type="PANTHER" id="PTHR42939:SF3">
    <property type="entry name" value="ABC TRANSPORTER ATP-BINDING COMPONENT"/>
    <property type="match status" value="1"/>
</dbReference>
<feature type="domain" description="ABC transporter" evidence="4">
    <location>
        <begin position="2"/>
        <end position="229"/>
    </location>
</feature>